<dbReference type="InterPro" id="IPR001841">
    <property type="entry name" value="Znf_RING"/>
</dbReference>
<evidence type="ECO:0000256" key="2">
    <source>
        <dbReference type="ARBA" id="ARBA00004167"/>
    </source>
</evidence>
<evidence type="ECO:0000256" key="8">
    <source>
        <dbReference type="ARBA" id="ARBA00022771"/>
    </source>
</evidence>
<evidence type="ECO:0000256" key="9">
    <source>
        <dbReference type="ARBA" id="ARBA00022786"/>
    </source>
</evidence>
<evidence type="ECO:0000256" key="3">
    <source>
        <dbReference type="ARBA" id="ARBA00004906"/>
    </source>
</evidence>
<dbReference type="OMA" id="YAINTDY"/>
<keyword evidence="9" id="KW-0833">Ubl conjugation pathway</keyword>
<evidence type="ECO:0000313" key="18">
    <source>
        <dbReference type="EMBL" id="KAH7276397.1"/>
    </source>
</evidence>
<evidence type="ECO:0000256" key="5">
    <source>
        <dbReference type="ARBA" id="ARBA00022679"/>
    </source>
</evidence>
<dbReference type="SUPFAM" id="SSF57850">
    <property type="entry name" value="RING/U-box"/>
    <property type="match status" value="1"/>
</dbReference>
<dbReference type="EC" id="2.3.2.27" evidence="4"/>
<evidence type="ECO:0000256" key="13">
    <source>
        <dbReference type="ARBA" id="ARBA00024209"/>
    </source>
</evidence>
<sequence length="328" mass="36279">MSNNGGTSPAAPAGAPPSTSPMQYNLNNRMMIAAIVVLLVVVFFVLTLHVYAKWFWRGSTRRRSVSWRRRGRFDFTGEEHNTAGRAVGLDRSIIDSLPVFSYKAPPSAEEPLLECAVCLCEFEENEKGRRLPACKHSFHIDCIDMWFHSHRTCPLCRTVVTADFDTCAPIPAPIEQSDTPQQGSAVPPRLGMHHPSLSAPTLPYPNNILFWGDHNHVRSQLGSPRLGSEASSSTRSLPHVSIEIPRRTENFVTPRCLSLSLSRIPSEDNEHGCSFQPLKSPSIRMSIKRLLSRERSRGRSRGMSTGGGAQDHGDANEETAFANLHVAS</sequence>
<dbReference type="PANTHER" id="PTHR45768">
    <property type="entry name" value="E3 UBIQUITIN-PROTEIN LIGASE RNF13-LIKE"/>
    <property type="match status" value="1"/>
</dbReference>
<reference evidence="18" key="1">
    <citation type="submission" date="2021-08" db="EMBL/GenBank/DDBJ databases">
        <title>WGS assembly of Ceratopteris richardii.</title>
        <authorList>
            <person name="Marchant D.B."/>
            <person name="Chen G."/>
            <person name="Jenkins J."/>
            <person name="Shu S."/>
            <person name="Leebens-Mack J."/>
            <person name="Grimwood J."/>
            <person name="Schmutz J."/>
            <person name="Soltis P."/>
            <person name="Soltis D."/>
            <person name="Chen Z.-H."/>
        </authorList>
    </citation>
    <scope>NUCLEOTIDE SEQUENCE</scope>
    <source>
        <strain evidence="18">Whitten #5841</strain>
        <tissue evidence="18">Leaf</tissue>
    </source>
</reference>
<evidence type="ECO:0000256" key="16">
    <source>
        <dbReference type="SAM" id="Phobius"/>
    </source>
</evidence>
<dbReference type="PROSITE" id="PS50089">
    <property type="entry name" value="ZF_RING_2"/>
    <property type="match status" value="1"/>
</dbReference>
<organism evidence="18 19">
    <name type="scientific">Ceratopteris richardii</name>
    <name type="common">Triangle waterfern</name>
    <dbReference type="NCBI Taxonomy" id="49495"/>
    <lineage>
        <taxon>Eukaryota</taxon>
        <taxon>Viridiplantae</taxon>
        <taxon>Streptophyta</taxon>
        <taxon>Embryophyta</taxon>
        <taxon>Tracheophyta</taxon>
        <taxon>Polypodiopsida</taxon>
        <taxon>Polypodiidae</taxon>
        <taxon>Polypodiales</taxon>
        <taxon>Pteridineae</taxon>
        <taxon>Pteridaceae</taxon>
        <taxon>Parkerioideae</taxon>
        <taxon>Ceratopteris</taxon>
    </lineage>
</organism>
<evidence type="ECO:0000256" key="7">
    <source>
        <dbReference type="ARBA" id="ARBA00022723"/>
    </source>
</evidence>
<feature type="transmembrane region" description="Helical" evidence="16">
    <location>
        <begin position="30"/>
        <end position="52"/>
    </location>
</feature>
<feature type="region of interest" description="Disordered" evidence="15">
    <location>
        <begin position="292"/>
        <end position="328"/>
    </location>
</feature>
<keyword evidence="10" id="KW-0862">Zinc</keyword>
<evidence type="ECO:0000256" key="14">
    <source>
        <dbReference type="PROSITE-ProRule" id="PRU00175"/>
    </source>
</evidence>
<evidence type="ECO:0000256" key="4">
    <source>
        <dbReference type="ARBA" id="ARBA00012483"/>
    </source>
</evidence>
<dbReference type="FunFam" id="3.30.40.10:FF:000187">
    <property type="entry name" value="E3 ubiquitin-protein ligase ATL6"/>
    <property type="match status" value="1"/>
</dbReference>
<comment type="catalytic activity">
    <reaction evidence="1">
        <text>S-ubiquitinyl-[E2 ubiquitin-conjugating enzyme]-L-cysteine + [acceptor protein]-L-lysine = [E2 ubiquitin-conjugating enzyme]-L-cysteine + N(6)-ubiquitinyl-[acceptor protein]-L-lysine.</text>
        <dbReference type="EC" id="2.3.2.27"/>
    </reaction>
</comment>
<dbReference type="Pfam" id="PF13639">
    <property type="entry name" value="zf-RING_2"/>
    <property type="match status" value="1"/>
</dbReference>
<name>A0A8T2PXN7_CERRI</name>
<dbReference type="GO" id="GO:0016020">
    <property type="term" value="C:membrane"/>
    <property type="evidence" value="ECO:0007669"/>
    <property type="project" value="UniProtKB-SubCell"/>
</dbReference>
<comment type="caution">
    <text evidence="18">The sequence shown here is derived from an EMBL/GenBank/DDBJ whole genome shotgun (WGS) entry which is preliminary data.</text>
</comment>
<dbReference type="OrthoDB" id="8062037at2759"/>
<dbReference type="CDD" id="cd16461">
    <property type="entry name" value="RING-H2_EL5-like"/>
    <property type="match status" value="1"/>
</dbReference>
<proteinExistence type="inferred from homology"/>
<evidence type="ECO:0000256" key="15">
    <source>
        <dbReference type="SAM" id="MobiDB-lite"/>
    </source>
</evidence>
<keyword evidence="12 16" id="KW-0472">Membrane</keyword>
<protein>
    <recommendedName>
        <fullName evidence="4">RING-type E3 ubiquitin transferase</fullName>
        <ecNumber evidence="4">2.3.2.27</ecNumber>
    </recommendedName>
</protein>
<comment type="pathway">
    <text evidence="3">Protein modification; protein ubiquitination.</text>
</comment>
<accession>A0A8T2PXN7</accession>
<evidence type="ECO:0000256" key="11">
    <source>
        <dbReference type="ARBA" id="ARBA00022989"/>
    </source>
</evidence>
<keyword evidence="6 16" id="KW-0812">Transmembrane</keyword>
<keyword evidence="7" id="KW-0479">Metal-binding</keyword>
<keyword evidence="8 14" id="KW-0863">Zinc-finger</keyword>
<feature type="domain" description="RING-type" evidence="17">
    <location>
        <begin position="115"/>
        <end position="157"/>
    </location>
</feature>
<dbReference type="PANTHER" id="PTHR45768:SF34">
    <property type="entry name" value="RING-H2 FINGER PROTEIN ATL64"/>
    <property type="match status" value="1"/>
</dbReference>
<keyword evidence="19" id="KW-1185">Reference proteome</keyword>
<evidence type="ECO:0000256" key="1">
    <source>
        <dbReference type="ARBA" id="ARBA00000900"/>
    </source>
</evidence>
<comment type="similarity">
    <text evidence="13">Belongs to the RING-type zinc finger family. ATL subfamily.</text>
</comment>
<comment type="subcellular location">
    <subcellularLocation>
        <location evidence="2">Membrane</location>
        <topology evidence="2">Single-pass membrane protein</topology>
    </subcellularLocation>
</comment>
<dbReference type="EMBL" id="CM035444">
    <property type="protein sequence ID" value="KAH7276397.1"/>
    <property type="molecule type" value="Genomic_DNA"/>
</dbReference>
<dbReference type="AlphaFoldDB" id="A0A8T2PXN7"/>
<keyword evidence="11 16" id="KW-1133">Transmembrane helix</keyword>
<evidence type="ECO:0000259" key="17">
    <source>
        <dbReference type="PROSITE" id="PS50089"/>
    </source>
</evidence>
<dbReference type="GO" id="GO:0008270">
    <property type="term" value="F:zinc ion binding"/>
    <property type="evidence" value="ECO:0007669"/>
    <property type="project" value="UniProtKB-KW"/>
</dbReference>
<dbReference type="InterPro" id="IPR013083">
    <property type="entry name" value="Znf_RING/FYVE/PHD"/>
</dbReference>
<evidence type="ECO:0000256" key="10">
    <source>
        <dbReference type="ARBA" id="ARBA00022833"/>
    </source>
</evidence>
<evidence type="ECO:0000256" key="6">
    <source>
        <dbReference type="ARBA" id="ARBA00022692"/>
    </source>
</evidence>
<dbReference type="Gene3D" id="3.30.40.10">
    <property type="entry name" value="Zinc/RING finger domain, C3HC4 (zinc finger)"/>
    <property type="match status" value="1"/>
</dbReference>
<evidence type="ECO:0000313" key="19">
    <source>
        <dbReference type="Proteomes" id="UP000825935"/>
    </source>
</evidence>
<gene>
    <name evidence="18" type="ORF">KP509_39G005300</name>
</gene>
<dbReference type="GO" id="GO:0061630">
    <property type="term" value="F:ubiquitin protein ligase activity"/>
    <property type="evidence" value="ECO:0007669"/>
    <property type="project" value="UniProtKB-EC"/>
</dbReference>
<evidence type="ECO:0000256" key="12">
    <source>
        <dbReference type="ARBA" id="ARBA00023136"/>
    </source>
</evidence>
<dbReference type="SMART" id="SM00184">
    <property type="entry name" value="RING"/>
    <property type="match status" value="1"/>
</dbReference>
<dbReference type="Proteomes" id="UP000825935">
    <property type="component" value="Chromosome 39"/>
</dbReference>
<keyword evidence="5" id="KW-0808">Transferase</keyword>